<dbReference type="STRING" id="50376.A0A517L0C0"/>
<dbReference type="Proteomes" id="UP000316270">
    <property type="component" value="Chromosome 2"/>
</dbReference>
<evidence type="ECO:0000256" key="1">
    <source>
        <dbReference type="ARBA" id="ARBA00004906"/>
    </source>
</evidence>
<name>A0A517L0C0_9PEZI</name>
<keyword evidence="2" id="KW-0833">Ubl conjugation pathway</keyword>
<dbReference type="AlphaFoldDB" id="A0A517L0C0"/>
<evidence type="ECO:0000256" key="2">
    <source>
        <dbReference type="ARBA" id="ARBA00022786"/>
    </source>
</evidence>
<dbReference type="SMART" id="SM00256">
    <property type="entry name" value="FBOX"/>
    <property type="match status" value="1"/>
</dbReference>
<dbReference type="GO" id="GO:0016567">
    <property type="term" value="P:protein ubiquitination"/>
    <property type="evidence" value="ECO:0007669"/>
    <property type="project" value="UniProtKB-UniPathway"/>
</dbReference>
<dbReference type="InterPro" id="IPR036047">
    <property type="entry name" value="F-box-like_dom_sf"/>
</dbReference>
<dbReference type="CDD" id="cd22117">
    <property type="entry name" value="F-box_FBXL4"/>
    <property type="match status" value="1"/>
</dbReference>
<evidence type="ECO:0000313" key="5">
    <source>
        <dbReference type="Proteomes" id="UP000316270"/>
    </source>
</evidence>
<dbReference type="EMBL" id="CP042186">
    <property type="protein sequence ID" value="QDS69046.1"/>
    <property type="molecule type" value="Genomic_DNA"/>
</dbReference>
<gene>
    <name evidence="4" type="ORF">FKW77_009767</name>
</gene>
<protein>
    <recommendedName>
        <fullName evidence="3">F-box domain-containing protein</fullName>
    </recommendedName>
</protein>
<dbReference type="Gene3D" id="1.20.1280.50">
    <property type="match status" value="1"/>
</dbReference>
<sequence length="503" mass="56753">MSPFLHLPAEIIHHVLSFLPPISLGAIAQTCRLLHDHAYDDKLWQAVVQEYLPATTLKTAAPSPSFRELYLSHVPHWFLPKHKIWFSDSQATGKLLIARYSPSRQTIEAYTVVARRGSSTFKFWKWNPEVIIHTFEPTVGLDLNQPLLRLRPRDTKCTARALASEIHMQSETPMQTSNIHLNGHAAGVSSAFMLAKSLAPEAIFQTTSVWPPLTLPAIVRSRNISRDSFSSSGHRPTKLTEVSEHTFRIRRWFNTNHRLVDVNMPFGEDVATYATLPPEAYTPTKLKPWKGIWCGDYSGHGCEFLAILQPDQDIELPEGAREAMQIRRDRSRSAESWESWMTAATTLDQEGVTEVEENPAAESQLPGQINVWPDSETTVAPVTTQEDVEMLEADELDEDEIYRGQILAVKLTGDPNIPRGEYTFIAPDIGRDGTVRIADEEMFKGARIVKSAGHIAARGYREDQYIPSQLILISHDTIAQYWETFGHISFYKRVDIDSLISAD</sequence>
<organism evidence="4 5">
    <name type="scientific">Venturia effusa</name>
    <dbReference type="NCBI Taxonomy" id="50376"/>
    <lineage>
        <taxon>Eukaryota</taxon>
        <taxon>Fungi</taxon>
        <taxon>Dikarya</taxon>
        <taxon>Ascomycota</taxon>
        <taxon>Pezizomycotina</taxon>
        <taxon>Dothideomycetes</taxon>
        <taxon>Pleosporomycetidae</taxon>
        <taxon>Venturiales</taxon>
        <taxon>Venturiaceae</taxon>
        <taxon>Venturia</taxon>
    </lineage>
</organism>
<dbReference type="PANTHER" id="PTHR10706">
    <property type="entry name" value="F-BOX FAMILY PROTEIN"/>
    <property type="match status" value="1"/>
</dbReference>
<keyword evidence="5" id="KW-1185">Reference proteome</keyword>
<dbReference type="Pfam" id="PF12937">
    <property type="entry name" value="F-box-like"/>
    <property type="match status" value="1"/>
</dbReference>
<dbReference type="InterPro" id="IPR045048">
    <property type="entry name" value="FBXO31/39"/>
</dbReference>
<dbReference type="PANTHER" id="PTHR10706:SF130">
    <property type="entry name" value="F-BOX ONLY PROTEIN 31"/>
    <property type="match status" value="1"/>
</dbReference>
<evidence type="ECO:0000259" key="3">
    <source>
        <dbReference type="PROSITE" id="PS50181"/>
    </source>
</evidence>
<dbReference type="PROSITE" id="PS50181">
    <property type="entry name" value="FBOX"/>
    <property type="match status" value="1"/>
</dbReference>
<comment type="pathway">
    <text evidence="1">Protein modification; protein ubiquitination.</text>
</comment>
<dbReference type="SUPFAM" id="SSF81383">
    <property type="entry name" value="F-box domain"/>
    <property type="match status" value="1"/>
</dbReference>
<dbReference type="OrthoDB" id="722566at2759"/>
<reference evidence="4 5" key="1">
    <citation type="submission" date="2019-07" db="EMBL/GenBank/DDBJ databases">
        <title>Finished genome of Venturia effusa.</title>
        <authorList>
            <person name="Young C.A."/>
            <person name="Cox M.P."/>
            <person name="Ganley A.R.D."/>
            <person name="David W.J."/>
        </authorList>
    </citation>
    <scope>NUCLEOTIDE SEQUENCE [LARGE SCALE GENOMIC DNA]</scope>
    <source>
        <strain evidence="5">albino</strain>
    </source>
</reference>
<dbReference type="Pfam" id="PF12014">
    <property type="entry name" value="Cyclin_D1_bind"/>
    <property type="match status" value="1"/>
</dbReference>
<feature type="domain" description="F-box" evidence="3">
    <location>
        <begin position="1"/>
        <end position="47"/>
    </location>
</feature>
<evidence type="ECO:0000313" key="4">
    <source>
        <dbReference type="EMBL" id="QDS69046.1"/>
    </source>
</evidence>
<dbReference type="InterPro" id="IPR001810">
    <property type="entry name" value="F-box_dom"/>
</dbReference>
<proteinExistence type="predicted"/>
<dbReference type="UniPathway" id="UPA00143"/>
<accession>A0A517L0C0</accession>